<evidence type="ECO:0000313" key="2">
    <source>
        <dbReference type="EMBL" id="KAL0949470.1"/>
    </source>
</evidence>
<protein>
    <recommendedName>
        <fullName evidence="1">LYC1 C-terminal domain-containing protein</fullName>
    </recommendedName>
</protein>
<evidence type="ECO:0000259" key="1">
    <source>
        <dbReference type="Pfam" id="PF22998"/>
    </source>
</evidence>
<dbReference type="InterPro" id="IPR016181">
    <property type="entry name" value="Acyl_CoA_acyltransferase"/>
</dbReference>
<dbReference type="Proteomes" id="UP001556367">
    <property type="component" value="Unassembled WGS sequence"/>
</dbReference>
<dbReference type="InterPro" id="IPR053013">
    <property type="entry name" value="LAT"/>
</dbReference>
<dbReference type="PANTHER" id="PTHR34815:SF4">
    <property type="entry name" value="N-ACETYLTRANSFERASE DOMAIN-CONTAINING PROTEIN"/>
    <property type="match status" value="1"/>
</dbReference>
<dbReference type="SUPFAM" id="SSF55729">
    <property type="entry name" value="Acyl-CoA N-acyltransferases (Nat)"/>
    <property type="match status" value="1"/>
</dbReference>
<proteinExistence type="predicted"/>
<sequence>MTDAKPRLTVSLDDVVFVEASPHQRLLSWRLGAASWAGPLSIDQYVERETILSQTAQLRDGNCKYWVLHRRGAPEDIISSCESALKPALIADADGVREAQGYGIASVFTNPVYRGQGMAGFMLRELQAFMDKTSECSVLYSDIGRTYYANLGWTVYPSSQATFTLEAASGYKEPQGVRYLSQDEVELLCAKDSDAVAKEFANLGKDGTTHVTFLPSFAQVDNHFTKEDFIAKTLMRPEVRRRGAITEDGKAWVYWYHDLRAKDLKIQRIACADSEDKARDIGRLLGAALAEAEEWGLQKISVWNSKDYDKAAILAVVDSSAGGVRVAFEERMDSSVCSFRWKDGQERTTIWDNNEYYAWC</sequence>
<dbReference type="InterPro" id="IPR055100">
    <property type="entry name" value="GNAT_LYC1-like"/>
</dbReference>
<accession>A0ABR3J1X7</accession>
<dbReference type="Pfam" id="PF22998">
    <property type="entry name" value="GNAT_LYC1-like"/>
    <property type="match status" value="1"/>
</dbReference>
<name>A0ABR3J1X7_9AGAR</name>
<dbReference type="Gene3D" id="3.40.630.30">
    <property type="match status" value="1"/>
</dbReference>
<keyword evidence="3" id="KW-1185">Reference proteome</keyword>
<evidence type="ECO:0000313" key="3">
    <source>
        <dbReference type="Proteomes" id="UP001556367"/>
    </source>
</evidence>
<dbReference type="EMBL" id="JASNQZ010000012">
    <property type="protein sequence ID" value="KAL0949470.1"/>
    <property type="molecule type" value="Genomic_DNA"/>
</dbReference>
<reference evidence="3" key="1">
    <citation type="submission" date="2024-06" db="EMBL/GenBank/DDBJ databases">
        <title>Multi-omics analyses provide insights into the biosynthesis of the anticancer antibiotic pleurotin in Hohenbuehelia grisea.</title>
        <authorList>
            <person name="Weaver J.A."/>
            <person name="Alberti F."/>
        </authorList>
    </citation>
    <scope>NUCLEOTIDE SEQUENCE [LARGE SCALE GENOMIC DNA]</scope>
    <source>
        <strain evidence="3">T-177</strain>
    </source>
</reference>
<dbReference type="PANTHER" id="PTHR34815">
    <property type="entry name" value="LYSINE ACETYLTRANSFERASE"/>
    <property type="match status" value="1"/>
</dbReference>
<gene>
    <name evidence="2" type="ORF">HGRIS_009523</name>
</gene>
<feature type="domain" description="LYC1 C-terminal" evidence="1">
    <location>
        <begin position="170"/>
        <end position="360"/>
    </location>
</feature>
<comment type="caution">
    <text evidence="2">The sequence shown here is derived from an EMBL/GenBank/DDBJ whole genome shotgun (WGS) entry which is preliminary data.</text>
</comment>
<organism evidence="2 3">
    <name type="scientific">Hohenbuehelia grisea</name>
    <dbReference type="NCBI Taxonomy" id="104357"/>
    <lineage>
        <taxon>Eukaryota</taxon>
        <taxon>Fungi</taxon>
        <taxon>Dikarya</taxon>
        <taxon>Basidiomycota</taxon>
        <taxon>Agaricomycotina</taxon>
        <taxon>Agaricomycetes</taxon>
        <taxon>Agaricomycetidae</taxon>
        <taxon>Agaricales</taxon>
        <taxon>Pleurotineae</taxon>
        <taxon>Pleurotaceae</taxon>
        <taxon>Hohenbuehelia</taxon>
    </lineage>
</organism>